<accession>A0ABV0P6C1</accession>
<reference evidence="1 2" key="1">
    <citation type="submission" date="2021-06" db="EMBL/GenBank/DDBJ databases">
        <authorList>
            <person name="Palmer J.M."/>
        </authorList>
    </citation>
    <scope>NUCLEOTIDE SEQUENCE [LARGE SCALE GENOMIC DNA]</scope>
    <source>
        <strain evidence="1 2">GA_2019</strain>
        <tissue evidence="1">Muscle</tissue>
    </source>
</reference>
<evidence type="ECO:0000313" key="2">
    <source>
        <dbReference type="Proteomes" id="UP001476798"/>
    </source>
</evidence>
<keyword evidence="2" id="KW-1185">Reference proteome</keyword>
<name>A0ABV0P6C1_9TELE</name>
<gene>
    <name evidence="1" type="ORF">GOODEAATRI_019920</name>
</gene>
<protein>
    <submittedName>
        <fullName evidence="1">Uncharacterized protein</fullName>
    </submittedName>
</protein>
<dbReference type="EMBL" id="JAHRIO010061783">
    <property type="protein sequence ID" value="MEQ2178992.1"/>
    <property type="molecule type" value="Genomic_DNA"/>
</dbReference>
<proteinExistence type="predicted"/>
<organism evidence="1 2">
    <name type="scientific">Goodea atripinnis</name>
    <dbReference type="NCBI Taxonomy" id="208336"/>
    <lineage>
        <taxon>Eukaryota</taxon>
        <taxon>Metazoa</taxon>
        <taxon>Chordata</taxon>
        <taxon>Craniata</taxon>
        <taxon>Vertebrata</taxon>
        <taxon>Euteleostomi</taxon>
        <taxon>Actinopterygii</taxon>
        <taxon>Neopterygii</taxon>
        <taxon>Teleostei</taxon>
        <taxon>Neoteleostei</taxon>
        <taxon>Acanthomorphata</taxon>
        <taxon>Ovalentaria</taxon>
        <taxon>Atherinomorphae</taxon>
        <taxon>Cyprinodontiformes</taxon>
        <taxon>Goodeidae</taxon>
        <taxon>Goodea</taxon>
    </lineage>
</organism>
<dbReference type="Proteomes" id="UP001476798">
    <property type="component" value="Unassembled WGS sequence"/>
</dbReference>
<comment type="caution">
    <text evidence="1">The sequence shown here is derived from an EMBL/GenBank/DDBJ whole genome shotgun (WGS) entry which is preliminary data.</text>
</comment>
<sequence length="100" mass="11593">MSQTCQGHLYVKLNDSTAGLGTIKEHFAFPVPFFLISHCLILLHFHHLITIVCPAVEVIHVQMFHDRNHCRPKITQMSVSHLPKKHFEDTQDFYTFPPQV</sequence>
<evidence type="ECO:0000313" key="1">
    <source>
        <dbReference type="EMBL" id="MEQ2178992.1"/>
    </source>
</evidence>